<proteinExistence type="predicted"/>
<evidence type="ECO:0000313" key="2">
    <source>
        <dbReference type="EMBL" id="QNO57442.1"/>
    </source>
</evidence>
<dbReference type="EMBL" id="MT631688">
    <property type="protein sequence ID" value="QNO57442.1"/>
    <property type="molecule type" value="Genomic_DNA"/>
</dbReference>
<protein>
    <recommendedName>
        <fullName evidence="1">PIN domain-containing protein</fullName>
    </recommendedName>
</protein>
<dbReference type="InterPro" id="IPR002716">
    <property type="entry name" value="PIN_dom"/>
</dbReference>
<reference evidence="2" key="1">
    <citation type="submission" date="2020-06" db="EMBL/GenBank/DDBJ databases">
        <title>Unique genomic features of the anaerobic methanotrophic archaea.</title>
        <authorList>
            <person name="Chadwick G.L."/>
            <person name="Skennerton C.T."/>
            <person name="Laso-Perez R."/>
            <person name="Leu A.O."/>
            <person name="Speth D.R."/>
            <person name="Yu H."/>
            <person name="Morgan-Lang C."/>
            <person name="Hatzenpichler R."/>
            <person name="Goudeau D."/>
            <person name="Malmstrom R."/>
            <person name="Brazelton W.J."/>
            <person name="Woyke T."/>
            <person name="Hallam S.J."/>
            <person name="Tyson G.W."/>
            <person name="Wegener G."/>
            <person name="Boetius A."/>
            <person name="Orphan V."/>
        </authorList>
    </citation>
    <scope>NUCLEOTIDE SEQUENCE</scope>
</reference>
<feature type="domain" description="PIN" evidence="1">
    <location>
        <begin position="4"/>
        <end position="47"/>
    </location>
</feature>
<accession>A0A7G9ZB08</accession>
<gene>
    <name evidence="2" type="ORF">FKKJMMIK_00040</name>
</gene>
<organism evidence="2">
    <name type="scientific">Candidatus Methanophaga sp. ANME-1 ERB7</name>
    <dbReference type="NCBI Taxonomy" id="2759913"/>
    <lineage>
        <taxon>Archaea</taxon>
        <taxon>Methanobacteriati</taxon>
        <taxon>Methanobacteriota</taxon>
        <taxon>Stenosarchaea group</taxon>
        <taxon>Methanomicrobia</taxon>
        <taxon>Candidatus Methanophagales</taxon>
        <taxon>Candidatus Methanophagaceae</taxon>
        <taxon>Candidatus Methanophaga</taxon>
    </lineage>
</organism>
<evidence type="ECO:0000259" key="1">
    <source>
        <dbReference type="Pfam" id="PF10130"/>
    </source>
</evidence>
<sequence>MRLVVDANILFSFFKKDSFTRGFILSHPEIELFTPLYVFDELEEHKE</sequence>
<dbReference type="Pfam" id="PF10130">
    <property type="entry name" value="PIN_2"/>
    <property type="match status" value="1"/>
</dbReference>
<dbReference type="AlphaFoldDB" id="A0A7G9ZB08"/>
<name>A0A7G9ZB08_9EURY</name>